<dbReference type="EMBL" id="CABPRJ010001499">
    <property type="protein sequence ID" value="VVC38792.1"/>
    <property type="molecule type" value="Genomic_DNA"/>
</dbReference>
<gene>
    <name evidence="1" type="ORF">CINCED_3A020840</name>
</gene>
<evidence type="ECO:0000313" key="1">
    <source>
        <dbReference type="EMBL" id="VVC38792.1"/>
    </source>
</evidence>
<dbReference type="AlphaFoldDB" id="A0A5E4N5B2"/>
<evidence type="ECO:0000313" key="2">
    <source>
        <dbReference type="Proteomes" id="UP000325440"/>
    </source>
</evidence>
<protein>
    <submittedName>
        <fullName evidence="1">Uncharacterized protein</fullName>
    </submittedName>
</protein>
<reference evidence="1 2" key="1">
    <citation type="submission" date="2019-08" db="EMBL/GenBank/DDBJ databases">
        <authorList>
            <person name="Alioto T."/>
            <person name="Alioto T."/>
            <person name="Gomez Garrido J."/>
        </authorList>
    </citation>
    <scope>NUCLEOTIDE SEQUENCE [LARGE SCALE GENOMIC DNA]</scope>
</reference>
<sequence length="193" mass="22003">MSTDTPSPGGQPKLRFHRQSFKWLGRCPCPVYHVFTVMPSDAMNFTIEFREARKHLKITIERSKTSCWNSLGRQVDADPKGLSYKIVRKNLLGKKPTLRITLPAEKTPGPDVISALVIRVIAESRSDILGRLFNMCLEESLFPEEWKKDKLVLLPNGNKPLDQISSYKSICRLNMAGKLLERKLKGRLEVHSE</sequence>
<dbReference type="Proteomes" id="UP000325440">
    <property type="component" value="Unassembled WGS sequence"/>
</dbReference>
<dbReference type="OrthoDB" id="411871at2759"/>
<organism evidence="1 2">
    <name type="scientific">Cinara cedri</name>
    <dbReference type="NCBI Taxonomy" id="506608"/>
    <lineage>
        <taxon>Eukaryota</taxon>
        <taxon>Metazoa</taxon>
        <taxon>Ecdysozoa</taxon>
        <taxon>Arthropoda</taxon>
        <taxon>Hexapoda</taxon>
        <taxon>Insecta</taxon>
        <taxon>Pterygota</taxon>
        <taxon>Neoptera</taxon>
        <taxon>Paraneoptera</taxon>
        <taxon>Hemiptera</taxon>
        <taxon>Sternorrhyncha</taxon>
        <taxon>Aphidomorpha</taxon>
        <taxon>Aphidoidea</taxon>
        <taxon>Aphididae</taxon>
        <taxon>Lachninae</taxon>
        <taxon>Cinara</taxon>
    </lineage>
</organism>
<keyword evidence="2" id="KW-1185">Reference proteome</keyword>
<accession>A0A5E4N5B2</accession>
<proteinExistence type="predicted"/>
<dbReference type="PANTHER" id="PTHR19446">
    <property type="entry name" value="REVERSE TRANSCRIPTASES"/>
    <property type="match status" value="1"/>
</dbReference>
<name>A0A5E4N5B2_9HEMI</name>